<accession>A0A0S4LCU2</accession>
<dbReference type="STRING" id="1742973.COMA2_170068"/>
<keyword evidence="2" id="KW-1185">Reference proteome</keyword>
<proteinExistence type="predicted"/>
<gene>
    <name evidence="1" type="ORF">COMA2_170068</name>
</gene>
<dbReference type="Proteomes" id="UP000198736">
    <property type="component" value="Unassembled WGS sequence"/>
</dbReference>
<reference evidence="2" key="1">
    <citation type="submission" date="2015-10" db="EMBL/GenBank/DDBJ databases">
        <authorList>
            <person name="Luecker S."/>
            <person name="Luecker S."/>
        </authorList>
    </citation>
    <scope>NUCLEOTIDE SEQUENCE [LARGE SCALE GENOMIC DNA]</scope>
</reference>
<dbReference type="EMBL" id="CZPZ01000009">
    <property type="protein sequence ID" value="CUS34554.1"/>
    <property type="molecule type" value="Genomic_DNA"/>
</dbReference>
<evidence type="ECO:0000313" key="1">
    <source>
        <dbReference type="EMBL" id="CUS34554.1"/>
    </source>
</evidence>
<organism evidence="1 2">
    <name type="scientific">Candidatus Nitrospira nitrificans</name>
    <dbReference type="NCBI Taxonomy" id="1742973"/>
    <lineage>
        <taxon>Bacteria</taxon>
        <taxon>Pseudomonadati</taxon>
        <taxon>Nitrospirota</taxon>
        <taxon>Nitrospiria</taxon>
        <taxon>Nitrospirales</taxon>
        <taxon>Nitrospiraceae</taxon>
        <taxon>Nitrospira</taxon>
    </lineage>
</organism>
<evidence type="ECO:0000313" key="2">
    <source>
        <dbReference type="Proteomes" id="UP000198736"/>
    </source>
</evidence>
<name>A0A0S4LCU2_9BACT</name>
<protein>
    <submittedName>
        <fullName evidence="1">Uncharacterized protein</fullName>
    </submittedName>
</protein>
<sequence>MIYSSETIQHHTTIEILYGTT</sequence>
<dbReference type="AlphaFoldDB" id="A0A0S4LCU2"/>